<proteinExistence type="predicted"/>
<protein>
    <submittedName>
        <fullName evidence="2">Uncharacterized protein</fullName>
    </submittedName>
</protein>
<reference evidence="2 3" key="1">
    <citation type="submission" date="2024-02" db="EMBL/GenBank/DDBJ databases">
        <authorList>
            <person name="Chen Y."/>
            <person name="Shah S."/>
            <person name="Dougan E. K."/>
            <person name="Thang M."/>
            <person name="Chan C."/>
        </authorList>
    </citation>
    <scope>NUCLEOTIDE SEQUENCE [LARGE SCALE GENOMIC DNA]</scope>
</reference>
<evidence type="ECO:0000313" key="3">
    <source>
        <dbReference type="Proteomes" id="UP001642464"/>
    </source>
</evidence>
<name>A0ABP0PP78_9DINO</name>
<dbReference type="EMBL" id="CAXAMM010037657">
    <property type="protein sequence ID" value="CAK9077403.1"/>
    <property type="molecule type" value="Genomic_DNA"/>
</dbReference>
<dbReference type="Proteomes" id="UP001642464">
    <property type="component" value="Unassembled WGS sequence"/>
</dbReference>
<accession>A0ABP0PP78</accession>
<feature type="region of interest" description="Disordered" evidence="1">
    <location>
        <begin position="120"/>
        <end position="145"/>
    </location>
</feature>
<feature type="compositionally biased region" description="Low complexity" evidence="1">
    <location>
        <begin position="127"/>
        <end position="140"/>
    </location>
</feature>
<gene>
    <name evidence="2" type="ORF">SCF082_LOCUS37134</name>
</gene>
<evidence type="ECO:0000313" key="2">
    <source>
        <dbReference type="EMBL" id="CAK9077403.1"/>
    </source>
</evidence>
<organism evidence="2 3">
    <name type="scientific">Durusdinium trenchii</name>
    <dbReference type="NCBI Taxonomy" id="1381693"/>
    <lineage>
        <taxon>Eukaryota</taxon>
        <taxon>Sar</taxon>
        <taxon>Alveolata</taxon>
        <taxon>Dinophyceae</taxon>
        <taxon>Suessiales</taxon>
        <taxon>Symbiodiniaceae</taxon>
        <taxon>Durusdinium</taxon>
    </lineage>
</organism>
<evidence type="ECO:0000256" key="1">
    <source>
        <dbReference type="SAM" id="MobiDB-lite"/>
    </source>
</evidence>
<keyword evidence="3" id="KW-1185">Reference proteome</keyword>
<sequence>MALVAIELDDLDFHRNLPQGVDGVFELWQVASKRSSWDAARELCPALDTLTAPGSSQAAAASHKNEHLENLVICVEDAEAETDAEYAADMAHPPSDAVPSLREAAPSLDTSALQIVEIDPEEEAEPEPVSAEPAAAEPAAAEPPEPVEFSAFGAQARAAFRRPRSMMPQGQVEEAFQVSDFKDMEGSLLGPSARLQFKRPRLLATPVRAISGVAEGPPQQDHGPFGAVLPSVPGISAFHSAAGLICSAADLRRAQRSGD</sequence>
<comment type="caution">
    <text evidence="2">The sequence shown here is derived from an EMBL/GenBank/DDBJ whole genome shotgun (WGS) entry which is preliminary data.</text>
</comment>